<dbReference type="Proteomes" id="UP000054408">
    <property type="component" value="Unassembled WGS sequence"/>
</dbReference>
<keyword evidence="2 6" id="KW-0479">Metal-binding</keyword>
<feature type="repeat" description="WD" evidence="7">
    <location>
        <begin position="610"/>
        <end position="640"/>
    </location>
</feature>
<dbReference type="InterPro" id="IPR017907">
    <property type="entry name" value="Znf_RING_CS"/>
</dbReference>
<dbReference type="InterPro" id="IPR036322">
    <property type="entry name" value="WD40_repeat_dom_sf"/>
</dbReference>
<dbReference type="PANTHER" id="PTHR44489">
    <property type="match status" value="1"/>
</dbReference>
<feature type="domain" description="TRAF-type" evidence="10">
    <location>
        <begin position="199"/>
        <end position="263"/>
    </location>
</feature>
<evidence type="ECO:0000256" key="2">
    <source>
        <dbReference type="ARBA" id="ARBA00022723"/>
    </source>
</evidence>
<dbReference type="AlphaFoldDB" id="A0A0L0DBC8"/>
<dbReference type="PROSITE" id="PS50294">
    <property type="entry name" value="WD_REPEATS_REGION"/>
    <property type="match status" value="4"/>
</dbReference>
<dbReference type="SMART" id="SM00320">
    <property type="entry name" value="WD40"/>
    <property type="match status" value="7"/>
</dbReference>
<dbReference type="STRING" id="461836.A0A0L0DBC8"/>
<feature type="domain" description="RING-type" evidence="9">
    <location>
        <begin position="99"/>
        <end position="136"/>
    </location>
</feature>
<dbReference type="InterPro" id="IPR001680">
    <property type="entry name" value="WD40_rpt"/>
</dbReference>
<dbReference type="InterPro" id="IPR001841">
    <property type="entry name" value="Znf_RING"/>
</dbReference>
<keyword evidence="1 7" id="KW-0853">WD repeat</keyword>
<dbReference type="PROSITE" id="PS00678">
    <property type="entry name" value="WD_REPEATS_1"/>
    <property type="match status" value="2"/>
</dbReference>
<dbReference type="InterPro" id="IPR019775">
    <property type="entry name" value="WD40_repeat_CS"/>
</dbReference>
<evidence type="ECO:0000256" key="7">
    <source>
        <dbReference type="PROSITE-ProRule" id="PRU00221"/>
    </source>
</evidence>
<dbReference type="SUPFAM" id="SSF57850">
    <property type="entry name" value="RING/U-box"/>
    <property type="match status" value="1"/>
</dbReference>
<evidence type="ECO:0000256" key="3">
    <source>
        <dbReference type="ARBA" id="ARBA00022737"/>
    </source>
</evidence>
<evidence type="ECO:0000256" key="1">
    <source>
        <dbReference type="ARBA" id="ARBA00022574"/>
    </source>
</evidence>
<evidence type="ECO:0000256" key="4">
    <source>
        <dbReference type="ARBA" id="ARBA00022771"/>
    </source>
</evidence>
<keyword evidence="5 6" id="KW-0862">Zinc</keyword>
<reference evidence="11 12" key="1">
    <citation type="submission" date="2010-05" db="EMBL/GenBank/DDBJ databases">
        <title>The Genome Sequence of Thecamonas trahens ATCC 50062.</title>
        <authorList>
            <consortium name="The Broad Institute Genome Sequencing Platform"/>
            <person name="Russ C."/>
            <person name="Cuomo C."/>
            <person name="Shea T."/>
            <person name="Young S.K."/>
            <person name="Zeng Q."/>
            <person name="Koehrsen M."/>
            <person name="Haas B."/>
            <person name="Borodovsky M."/>
            <person name="Guigo R."/>
            <person name="Alvarado L."/>
            <person name="Berlin A."/>
            <person name="Bochicchio J."/>
            <person name="Borenstein D."/>
            <person name="Chapman S."/>
            <person name="Chen Z."/>
            <person name="Freedman E."/>
            <person name="Gellesch M."/>
            <person name="Goldberg J."/>
            <person name="Griggs A."/>
            <person name="Gujja S."/>
            <person name="Heilman E."/>
            <person name="Heiman D."/>
            <person name="Hepburn T."/>
            <person name="Howarth C."/>
            <person name="Jen D."/>
            <person name="Larson L."/>
            <person name="Mehta T."/>
            <person name="Park D."/>
            <person name="Pearson M."/>
            <person name="Roberts A."/>
            <person name="Saif S."/>
            <person name="Shenoy N."/>
            <person name="Sisk P."/>
            <person name="Stolte C."/>
            <person name="Sykes S."/>
            <person name="Thomson T."/>
            <person name="Walk T."/>
            <person name="White J."/>
            <person name="Yandava C."/>
            <person name="Burger G."/>
            <person name="Gray M.W."/>
            <person name="Holland P.W.H."/>
            <person name="King N."/>
            <person name="Lang F.B.F."/>
            <person name="Roger A.J."/>
            <person name="Ruiz-Trillo I."/>
            <person name="Lander E."/>
            <person name="Nusbaum C."/>
        </authorList>
    </citation>
    <scope>NUCLEOTIDE SEQUENCE [LARGE SCALE GENOMIC DNA]</scope>
    <source>
        <strain evidence="11 12">ATCC 50062</strain>
    </source>
</reference>
<evidence type="ECO:0000313" key="12">
    <source>
        <dbReference type="Proteomes" id="UP000054408"/>
    </source>
</evidence>
<dbReference type="GO" id="GO:0016567">
    <property type="term" value="P:protein ubiquitination"/>
    <property type="evidence" value="ECO:0007669"/>
    <property type="project" value="InterPro"/>
</dbReference>
<dbReference type="PROSITE" id="PS50089">
    <property type="entry name" value="ZF_RING_2"/>
    <property type="match status" value="1"/>
</dbReference>
<evidence type="ECO:0000256" key="6">
    <source>
        <dbReference type="PROSITE-ProRule" id="PRU00207"/>
    </source>
</evidence>
<dbReference type="EMBL" id="GL349456">
    <property type="protein sequence ID" value="KNC49632.1"/>
    <property type="molecule type" value="Genomic_DNA"/>
</dbReference>
<dbReference type="SMART" id="SM00184">
    <property type="entry name" value="RING"/>
    <property type="match status" value="1"/>
</dbReference>
<dbReference type="GO" id="GO:0004842">
    <property type="term" value="F:ubiquitin-protein transferase activity"/>
    <property type="evidence" value="ECO:0007669"/>
    <property type="project" value="InterPro"/>
</dbReference>
<dbReference type="PROSITE" id="PS50145">
    <property type="entry name" value="ZF_TRAF"/>
    <property type="match status" value="1"/>
</dbReference>
<dbReference type="GO" id="GO:0008270">
    <property type="term" value="F:zinc ion binding"/>
    <property type="evidence" value="ECO:0007669"/>
    <property type="project" value="UniProtKB-KW"/>
</dbReference>
<dbReference type="GeneID" id="25565036"/>
<dbReference type="eggNOG" id="KOG0297">
    <property type="taxonomic scope" value="Eukaryota"/>
</dbReference>
<feature type="repeat" description="WD" evidence="7">
    <location>
        <begin position="369"/>
        <end position="408"/>
    </location>
</feature>
<protein>
    <submittedName>
        <fullName evidence="11">E3 ubiquitin-protein ligase TRAF7</fullName>
    </submittedName>
</protein>
<accession>A0A0L0DBC8</accession>
<dbReference type="InterPro" id="IPR015943">
    <property type="entry name" value="WD40/YVTN_repeat-like_dom_sf"/>
</dbReference>
<name>A0A0L0DBC8_THETB</name>
<dbReference type="PROSITE" id="PS00518">
    <property type="entry name" value="ZF_RING_1"/>
    <property type="match status" value="1"/>
</dbReference>
<dbReference type="PANTHER" id="PTHR44489:SF11">
    <property type="entry name" value="WD REPEAT DOMAIN 86"/>
    <property type="match status" value="1"/>
</dbReference>
<evidence type="ECO:0000313" key="11">
    <source>
        <dbReference type="EMBL" id="KNC49632.1"/>
    </source>
</evidence>
<keyword evidence="3" id="KW-0677">Repeat</keyword>
<dbReference type="Pfam" id="PF00400">
    <property type="entry name" value="WD40"/>
    <property type="match status" value="4"/>
</dbReference>
<dbReference type="Gene3D" id="3.30.40.10">
    <property type="entry name" value="Zinc/RING finger domain, C3HC4 (zinc finger)"/>
    <property type="match status" value="2"/>
</dbReference>
<feature type="repeat" description="WD" evidence="7">
    <location>
        <begin position="409"/>
        <end position="452"/>
    </location>
</feature>
<gene>
    <name evidence="11" type="ORF">AMSG_05677</name>
</gene>
<dbReference type="SUPFAM" id="SSF49599">
    <property type="entry name" value="TRAF domain-like"/>
    <property type="match status" value="1"/>
</dbReference>
<evidence type="ECO:0000259" key="10">
    <source>
        <dbReference type="PROSITE" id="PS50145"/>
    </source>
</evidence>
<feature type="zinc finger region" description="TRAF-type" evidence="6">
    <location>
        <begin position="199"/>
        <end position="263"/>
    </location>
</feature>
<dbReference type="eggNOG" id="KOG0274">
    <property type="taxonomic scope" value="Eukaryota"/>
</dbReference>
<evidence type="ECO:0000256" key="8">
    <source>
        <dbReference type="SAM" id="MobiDB-lite"/>
    </source>
</evidence>
<keyword evidence="12" id="KW-1185">Reference proteome</keyword>
<dbReference type="OrthoDB" id="674604at2759"/>
<dbReference type="InterPro" id="IPR003613">
    <property type="entry name" value="Ubox_domain"/>
</dbReference>
<feature type="region of interest" description="Disordered" evidence="8">
    <location>
        <begin position="1"/>
        <end position="58"/>
    </location>
</feature>
<dbReference type="SMART" id="SM00504">
    <property type="entry name" value="Ubox"/>
    <property type="match status" value="1"/>
</dbReference>
<sequence>MALVPTRSVSPTPRQVAKGDQGDATSSAGRSSQTEMGVGGDSGGSSSQERQSAGSMAREVAEAKAAQVAAKASLLMYEGVGEMPKPQKFVTPPSDSLICPIHLGLFVEPAIARCGHTFCRECILESLDHMAQCPVDAQPLEKDMLVPNLAVKGQINDLIVFCPYGLKQADNADDLGLDDQWVVDELGCSARLRIGDLAAHERECEFRPVVCPNSVKCGLLRAAALEAHLETCGRIGCPNAVIGCDFESTIAGVEEHLPGCKFEAMKDVMAATNAQFTELKDMLVLKDREIALLTQTVLDLSHKLENLAGNIEHKLDIYDQTICKMHISIEDTRRQVGHSLDEITMVKQRIGSEADTQIYPHLYRCKGTVSGHSGPVWTLAATETLLFSGSSDETIRVWSLATYQCLHTLEGHNGIVHALVVYHGVDGDMLISGSSDCTIRVWDVTSFECVRTIDTNENVCTLAVHNNLLFAGTLKQILVHDLETFEIVHELKDHNHWVRAMTIHENVLYAGSYNTIKAWDLTDFTCKATIQCSDGSVYSLAVTGPYLVSGTFENRVQVFERTSHELVHSLQGHIGTVYAVIAVPGYVFSGSYDNTVKVWNIKTWQCVQTLVRHTSSVDALIFAHNKLFSGSADNSIKVWQ</sequence>
<evidence type="ECO:0000256" key="5">
    <source>
        <dbReference type="ARBA" id="ARBA00022833"/>
    </source>
</evidence>
<feature type="repeat" description="WD" evidence="7">
    <location>
        <begin position="570"/>
        <end position="609"/>
    </location>
</feature>
<dbReference type="CDD" id="cd00200">
    <property type="entry name" value="WD40"/>
    <property type="match status" value="1"/>
</dbReference>
<keyword evidence="4 6" id="KW-0863">Zinc-finger</keyword>
<dbReference type="InterPro" id="IPR020472">
    <property type="entry name" value="WD40_PAC1"/>
</dbReference>
<dbReference type="PROSITE" id="PS50082">
    <property type="entry name" value="WD_REPEATS_2"/>
    <property type="match status" value="4"/>
</dbReference>
<organism evidence="11 12">
    <name type="scientific">Thecamonas trahens ATCC 50062</name>
    <dbReference type="NCBI Taxonomy" id="461836"/>
    <lineage>
        <taxon>Eukaryota</taxon>
        <taxon>Apusozoa</taxon>
        <taxon>Apusomonadida</taxon>
        <taxon>Apusomonadidae</taxon>
        <taxon>Thecamonas</taxon>
    </lineage>
</organism>
<dbReference type="InterPro" id="IPR013083">
    <property type="entry name" value="Znf_RING/FYVE/PHD"/>
</dbReference>
<dbReference type="InterPro" id="IPR001293">
    <property type="entry name" value="Znf_TRAF"/>
</dbReference>
<feature type="compositionally biased region" description="Polar residues" evidence="8">
    <location>
        <begin position="23"/>
        <end position="35"/>
    </location>
</feature>
<dbReference type="SUPFAM" id="SSF50978">
    <property type="entry name" value="WD40 repeat-like"/>
    <property type="match status" value="1"/>
</dbReference>
<evidence type="ECO:0000259" key="9">
    <source>
        <dbReference type="PROSITE" id="PS50089"/>
    </source>
</evidence>
<dbReference type="InterPro" id="IPR044715">
    <property type="entry name" value="WDR86-like"/>
</dbReference>
<dbReference type="PRINTS" id="PR00320">
    <property type="entry name" value="GPROTEINBRPT"/>
</dbReference>
<dbReference type="Gene3D" id="2.130.10.10">
    <property type="entry name" value="YVTN repeat-like/Quinoprotein amine dehydrogenase"/>
    <property type="match status" value="2"/>
</dbReference>
<feature type="compositionally biased region" description="Low complexity" evidence="8">
    <location>
        <begin position="44"/>
        <end position="58"/>
    </location>
</feature>
<dbReference type="Pfam" id="PF04564">
    <property type="entry name" value="U-box"/>
    <property type="match status" value="1"/>
</dbReference>
<proteinExistence type="predicted"/>
<dbReference type="OMA" id="CMTVTNG"/>
<dbReference type="RefSeq" id="XP_013757736.1">
    <property type="nucleotide sequence ID" value="XM_013902282.1"/>
</dbReference>